<evidence type="ECO:0000256" key="2">
    <source>
        <dbReference type="ARBA" id="ARBA00023033"/>
    </source>
</evidence>
<protein>
    <submittedName>
        <fullName evidence="5">Monooxygenase 2 isoform X1</fullName>
    </submittedName>
</protein>
<dbReference type="RefSeq" id="XP_016497939.1">
    <property type="nucleotide sequence ID" value="XM_016642453.1"/>
</dbReference>
<dbReference type="AlphaFoldDB" id="A0A1S4CAF5"/>
<dbReference type="GO" id="GO:0071949">
    <property type="term" value="F:FAD binding"/>
    <property type="evidence" value="ECO:0007669"/>
    <property type="project" value="InterPro"/>
</dbReference>
<gene>
    <name evidence="5" type="primary">LOC107816709</name>
</gene>
<dbReference type="InterPro" id="IPR036188">
    <property type="entry name" value="FAD/NAD-bd_sf"/>
</dbReference>
<dbReference type="SMR" id="A0A1S4CAF5"/>
<dbReference type="Pfam" id="PF01494">
    <property type="entry name" value="FAD_binding_3"/>
    <property type="match status" value="1"/>
</dbReference>
<dbReference type="Proteomes" id="UP000790787">
    <property type="component" value="Chromosome 23"/>
</dbReference>
<dbReference type="PANTHER" id="PTHR45934:SF28">
    <property type="entry name" value="OS03G0153100 PROTEIN"/>
    <property type="match status" value="1"/>
</dbReference>
<dbReference type="SUPFAM" id="SSF51905">
    <property type="entry name" value="FAD/NAD(P)-binding domain"/>
    <property type="match status" value="1"/>
</dbReference>
<evidence type="ECO:0000256" key="1">
    <source>
        <dbReference type="ARBA" id="ARBA00023002"/>
    </source>
</evidence>
<comment type="similarity">
    <text evidence="3">Belongs to the 3-hydroxybenzoate 6-hydroxylase family.</text>
</comment>
<evidence type="ECO:0000313" key="4">
    <source>
        <dbReference type="Proteomes" id="UP000790787"/>
    </source>
</evidence>
<dbReference type="PRINTS" id="PR00420">
    <property type="entry name" value="RNGMNOXGNASE"/>
</dbReference>
<reference evidence="5" key="2">
    <citation type="submission" date="2025-08" db="UniProtKB">
        <authorList>
            <consortium name="RefSeq"/>
        </authorList>
    </citation>
    <scope>IDENTIFICATION</scope>
    <source>
        <tissue evidence="5">Leaf</tissue>
    </source>
</reference>
<proteinExistence type="inferred from homology"/>
<keyword evidence="1" id="KW-0560">Oxidoreductase</keyword>
<evidence type="ECO:0000313" key="5">
    <source>
        <dbReference type="RefSeq" id="XP_016497939.2"/>
    </source>
</evidence>
<reference evidence="4" key="1">
    <citation type="journal article" date="2014" name="Nat. Commun.">
        <title>The tobacco genome sequence and its comparison with those of tomato and potato.</title>
        <authorList>
            <person name="Sierro N."/>
            <person name="Battey J.N."/>
            <person name="Ouadi S."/>
            <person name="Bakaher N."/>
            <person name="Bovet L."/>
            <person name="Willig A."/>
            <person name="Goepfert S."/>
            <person name="Peitsch M.C."/>
            <person name="Ivanov N.V."/>
        </authorList>
    </citation>
    <scope>NUCLEOTIDE SEQUENCE [LARGE SCALE GENOMIC DNA]</scope>
</reference>
<dbReference type="InterPro" id="IPR044560">
    <property type="entry name" value="MOase"/>
</dbReference>
<dbReference type="PaxDb" id="4097-A0A1S4CAF5"/>
<dbReference type="OMA" id="PSQWAIF"/>
<keyword evidence="2 5" id="KW-0503">Monooxygenase</keyword>
<dbReference type="GeneID" id="107816709"/>
<dbReference type="OrthoDB" id="655030at2759"/>
<keyword evidence="4" id="KW-1185">Reference proteome</keyword>
<evidence type="ECO:0000256" key="3">
    <source>
        <dbReference type="ARBA" id="ARBA00024018"/>
    </source>
</evidence>
<sequence length="412" mass="45045">METEENIVIVGAGIAGLATCLALHRVGLRSIVLESSDSLRATGFALLLWTNAWKALDALGIGDSLRQISLSITGVKSFSADSGAPIKEVSFVDNNRIDYESRCVRRKDLLEKLENEVPQGVIRYSSKVVSIEESGPMKVVHLADGSIIRTKALIGCDGVNSVVANWLGLQKPVNSGRSAIRGFVEYPDKHGYQPKFHAFFGGGARFGFLPSDEKSLYWFCTFTPSVVHFDGNAEQDPIKLKQFVLNKASNMSKELSAVVERTTLDSISCAQLKLRLPWNVLTGNILKNNVCVVGDALHPMTPDLGQGGCSALEDSVVIAKCLGEALVKPIKDRGVGQEDEDEFNKIKKGLEKYAKERRWRSFTFISAAYLSGFIQESGSKVISFLRERFLAGVTIAVTLRMANYDCGKLTVS</sequence>
<accession>A0A1S4CAF5</accession>
<dbReference type="KEGG" id="nta:107816709"/>
<dbReference type="STRING" id="4097.A0A1S4CAF5"/>
<dbReference type="InterPro" id="IPR002938">
    <property type="entry name" value="FAD-bd"/>
</dbReference>
<dbReference type="Gene3D" id="3.50.50.60">
    <property type="entry name" value="FAD/NAD(P)-binding domain"/>
    <property type="match status" value="1"/>
</dbReference>
<name>A0A1S4CAF5_TOBAC</name>
<organism evidence="4 5">
    <name type="scientific">Nicotiana tabacum</name>
    <name type="common">Common tobacco</name>
    <dbReference type="NCBI Taxonomy" id="4097"/>
    <lineage>
        <taxon>Eukaryota</taxon>
        <taxon>Viridiplantae</taxon>
        <taxon>Streptophyta</taxon>
        <taxon>Embryophyta</taxon>
        <taxon>Tracheophyta</taxon>
        <taxon>Spermatophyta</taxon>
        <taxon>Magnoliopsida</taxon>
        <taxon>eudicotyledons</taxon>
        <taxon>Gunneridae</taxon>
        <taxon>Pentapetalae</taxon>
        <taxon>asterids</taxon>
        <taxon>lamiids</taxon>
        <taxon>Solanales</taxon>
        <taxon>Solanaceae</taxon>
        <taxon>Nicotianoideae</taxon>
        <taxon>Nicotianeae</taxon>
        <taxon>Nicotiana</taxon>
    </lineage>
</organism>
<dbReference type="RefSeq" id="XP_016497939.2">
    <property type="nucleotide sequence ID" value="XM_016642453.2"/>
</dbReference>
<dbReference type="GO" id="GO:0004497">
    <property type="term" value="F:monooxygenase activity"/>
    <property type="evidence" value="ECO:0007669"/>
    <property type="project" value="UniProtKB-KW"/>
</dbReference>
<dbReference type="PANTHER" id="PTHR45934">
    <property type="entry name" value="FAD/NAD(P)-BINDING OXIDOREDUCTASE FAMILY PROTEIN"/>
    <property type="match status" value="1"/>
</dbReference>